<sequence length="192" mass="21217">LLTVSSHYWSRLLQIASTQQQQHQHQQQHQQQQQQHHQQQQQHSQAVPTTNAIFPWKDDYHTVNSSDGESSPGSSEQPSDPSPIIQKYSPHGSSDDGSLGDFELTPLDLSMKASGTGIAVEAVTIPQLQEKIAVTERSSNEQDEKNAENESDEMVPGSGNRKDGSGIEHEKLTATMESSIQPRNLSKLDLTP</sequence>
<feature type="region of interest" description="Disordered" evidence="1">
    <location>
        <begin position="20"/>
        <end position="103"/>
    </location>
</feature>
<name>A0A0R3QGK5_9BILA</name>
<dbReference type="STRING" id="42155.A0A0R3QGK5"/>
<protein>
    <submittedName>
        <fullName evidence="2">CG11172</fullName>
    </submittedName>
</protein>
<feature type="compositionally biased region" description="Low complexity" evidence="1">
    <location>
        <begin position="20"/>
        <end position="43"/>
    </location>
</feature>
<evidence type="ECO:0000313" key="2">
    <source>
        <dbReference type="WBParaSite" id="BTMF_0000550501-mRNA-1"/>
    </source>
</evidence>
<evidence type="ECO:0000256" key="1">
    <source>
        <dbReference type="SAM" id="MobiDB-lite"/>
    </source>
</evidence>
<dbReference type="AlphaFoldDB" id="A0A0R3QGK5"/>
<dbReference type="WBParaSite" id="BTMF_0000550501-mRNA-1">
    <property type="protein sequence ID" value="BTMF_0000550501-mRNA-1"/>
    <property type="gene ID" value="BTMF_0000550501"/>
</dbReference>
<feature type="compositionally biased region" description="Polar residues" evidence="1">
    <location>
        <begin position="175"/>
        <end position="184"/>
    </location>
</feature>
<feature type="compositionally biased region" description="Basic and acidic residues" evidence="1">
    <location>
        <begin position="160"/>
        <end position="172"/>
    </location>
</feature>
<reference evidence="2" key="1">
    <citation type="submission" date="2017-02" db="UniProtKB">
        <authorList>
            <consortium name="WormBaseParasite"/>
        </authorList>
    </citation>
    <scope>IDENTIFICATION</scope>
</reference>
<feature type="compositionally biased region" description="Low complexity" evidence="1">
    <location>
        <begin position="65"/>
        <end position="83"/>
    </location>
</feature>
<feature type="region of interest" description="Disordered" evidence="1">
    <location>
        <begin position="129"/>
        <end position="192"/>
    </location>
</feature>
<organism evidence="2">
    <name type="scientific">Brugia timori</name>
    <dbReference type="NCBI Taxonomy" id="42155"/>
    <lineage>
        <taxon>Eukaryota</taxon>
        <taxon>Metazoa</taxon>
        <taxon>Ecdysozoa</taxon>
        <taxon>Nematoda</taxon>
        <taxon>Chromadorea</taxon>
        <taxon>Rhabditida</taxon>
        <taxon>Spirurina</taxon>
        <taxon>Spiruromorpha</taxon>
        <taxon>Filarioidea</taxon>
        <taxon>Onchocercidae</taxon>
        <taxon>Brugia</taxon>
    </lineage>
</organism>
<feature type="compositionally biased region" description="Basic and acidic residues" evidence="1">
    <location>
        <begin position="138"/>
        <end position="148"/>
    </location>
</feature>
<proteinExistence type="predicted"/>
<accession>A0A0R3QGK5</accession>